<accession>A0ABW1RX52</accession>
<comment type="caution">
    <text evidence="1">The sequence shown here is derived from an EMBL/GenBank/DDBJ whole genome shotgun (WGS) entry which is preliminary data.</text>
</comment>
<proteinExistence type="predicted"/>
<gene>
    <name evidence="1" type="ORF">ACFP5Y_02260</name>
</gene>
<dbReference type="RefSeq" id="WP_137628225.1">
    <property type="nucleotide sequence ID" value="NZ_BJDJ01000006.1"/>
</dbReference>
<keyword evidence="2" id="KW-1185">Reference proteome</keyword>
<reference evidence="2" key="1">
    <citation type="journal article" date="2019" name="Int. J. Syst. Evol. Microbiol.">
        <title>The Global Catalogue of Microorganisms (GCM) 10K type strain sequencing project: providing services to taxonomists for standard genome sequencing and annotation.</title>
        <authorList>
            <consortium name="The Broad Institute Genomics Platform"/>
            <consortium name="The Broad Institute Genome Sequencing Center for Infectious Disease"/>
            <person name="Wu L."/>
            <person name="Ma J."/>
        </authorList>
    </citation>
    <scope>NUCLEOTIDE SEQUENCE [LARGE SCALE GENOMIC DNA]</scope>
    <source>
        <strain evidence="2">CCM 8933</strain>
    </source>
</reference>
<dbReference type="Proteomes" id="UP001596282">
    <property type="component" value="Unassembled WGS sequence"/>
</dbReference>
<organism evidence="1 2">
    <name type="scientific">Lactiplantibacillus daowaiensis</name>
    <dbReference type="NCBI Taxonomy" id="2559918"/>
    <lineage>
        <taxon>Bacteria</taxon>
        <taxon>Bacillati</taxon>
        <taxon>Bacillota</taxon>
        <taxon>Bacilli</taxon>
        <taxon>Lactobacillales</taxon>
        <taxon>Lactobacillaceae</taxon>
        <taxon>Lactiplantibacillus</taxon>
    </lineage>
</organism>
<name>A0ABW1RX52_9LACO</name>
<evidence type="ECO:0000313" key="2">
    <source>
        <dbReference type="Proteomes" id="UP001596282"/>
    </source>
</evidence>
<evidence type="ECO:0000313" key="1">
    <source>
        <dbReference type="EMBL" id="MFC6180067.1"/>
    </source>
</evidence>
<protein>
    <submittedName>
        <fullName evidence="1">Uncharacterized protein</fullName>
    </submittedName>
</protein>
<dbReference type="EMBL" id="JBHSSC010000005">
    <property type="protein sequence ID" value="MFC6180067.1"/>
    <property type="molecule type" value="Genomic_DNA"/>
</dbReference>
<sequence>MIAFVNMDRKNINVSIDYIELAEKVWGFNESETPIFVNHDGIRLDAQNDFYLGFSLFLIDYTEKWQNKKKGWDATSLIVRKSPKNSNQIVIMTAFEQELLINQKGFYNLVAYIAEHVNGEIMVGENSQWIDLATFTNQYHEIMTISFSEAVNKSIEYGSQYAPGKEEPGMDRYFY</sequence>